<dbReference type="Pfam" id="PF08448">
    <property type="entry name" value="PAS_4"/>
    <property type="match status" value="1"/>
</dbReference>
<dbReference type="InterPro" id="IPR001610">
    <property type="entry name" value="PAC"/>
</dbReference>
<dbReference type="Gene3D" id="3.20.20.450">
    <property type="entry name" value="EAL domain"/>
    <property type="match status" value="1"/>
</dbReference>
<dbReference type="InterPro" id="IPR001633">
    <property type="entry name" value="EAL_dom"/>
</dbReference>
<dbReference type="eggNOG" id="COG3290">
    <property type="taxonomic scope" value="Bacteria"/>
</dbReference>
<evidence type="ECO:0000313" key="7">
    <source>
        <dbReference type="EMBL" id="ABB42521.1"/>
    </source>
</evidence>
<dbReference type="NCBIfam" id="TIGR00254">
    <property type="entry name" value="GGDEF"/>
    <property type="match status" value="1"/>
</dbReference>
<feature type="domain" description="PAS" evidence="3">
    <location>
        <begin position="207"/>
        <end position="279"/>
    </location>
</feature>
<dbReference type="PANTHER" id="PTHR44757">
    <property type="entry name" value="DIGUANYLATE CYCLASE DGCP"/>
    <property type="match status" value="1"/>
</dbReference>
<evidence type="ECO:0000259" key="5">
    <source>
        <dbReference type="PROSITE" id="PS50883"/>
    </source>
</evidence>
<dbReference type="SMART" id="SM00052">
    <property type="entry name" value="EAL"/>
    <property type="match status" value="1"/>
</dbReference>
<dbReference type="PROSITE" id="PS50883">
    <property type="entry name" value="EAL"/>
    <property type="match status" value="1"/>
</dbReference>
<evidence type="ECO:0000256" key="2">
    <source>
        <dbReference type="SAM" id="Phobius"/>
    </source>
</evidence>
<dbReference type="eggNOG" id="COG2202">
    <property type="taxonomic scope" value="Bacteria"/>
</dbReference>
<dbReference type="PROSITE" id="PS50887">
    <property type="entry name" value="GGDEF"/>
    <property type="match status" value="1"/>
</dbReference>
<evidence type="ECO:0000259" key="3">
    <source>
        <dbReference type="PROSITE" id="PS50112"/>
    </source>
</evidence>
<keyword evidence="2" id="KW-0472">Membrane</keyword>
<gene>
    <name evidence="7" type="ordered locus">Tcr_1931</name>
</gene>
<dbReference type="Pfam" id="PF08447">
    <property type="entry name" value="PAS_3"/>
    <property type="match status" value="1"/>
</dbReference>
<dbReference type="CDD" id="cd00130">
    <property type="entry name" value="PAS"/>
    <property type="match status" value="6"/>
</dbReference>
<dbReference type="CDD" id="cd01949">
    <property type="entry name" value="GGDEF"/>
    <property type="match status" value="1"/>
</dbReference>
<feature type="domain" description="PAC" evidence="4">
    <location>
        <begin position="548"/>
        <end position="601"/>
    </location>
</feature>
<feature type="transmembrane region" description="Helical" evidence="2">
    <location>
        <begin position="174"/>
        <end position="192"/>
    </location>
</feature>
<dbReference type="GO" id="GO:0006355">
    <property type="term" value="P:regulation of DNA-templated transcription"/>
    <property type="evidence" value="ECO:0007669"/>
    <property type="project" value="InterPro"/>
</dbReference>
<dbReference type="PROSITE" id="PS50113">
    <property type="entry name" value="PAC"/>
    <property type="match status" value="3"/>
</dbReference>
<feature type="domain" description="PAS" evidence="3">
    <location>
        <begin position="474"/>
        <end position="546"/>
    </location>
</feature>
<dbReference type="eggNOG" id="COG5001">
    <property type="taxonomic scope" value="Bacteria"/>
</dbReference>
<feature type="domain" description="PAS" evidence="3">
    <location>
        <begin position="349"/>
        <end position="419"/>
    </location>
</feature>
<feature type="domain" description="EAL" evidence="5">
    <location>
        <begin position="1026"/>
        <end position="1280"/>
    </location>
</feature>
<dbReference type="GO" id="GO:0003824">
    <property type="term" value="F:catalytic activity"/>
    <property type="evidence" value="ECO:0007669"/>
    <property type="project" value="UniProtKB-ARBA"/>
</dbReference>
<comment type="cofactor">
    <cofactor evidence="1">
        <name>Mg(2+)</name>
        <dbReference type="ChEBI" id="CHEBI:18420"/>
    </cofactor>
</comment>
<organism evidence="7">
    <name type="scientific">Hydrogenovibrio crunogenus (strain DSM 25203 / XCL-2)</name>
    <name type="common">Thiomicrospira crunogena</name>
    <dbReference type="NCBI Taxonomy" id="317025"/>
    <lineage>
        <taxon>Bacteria</taxon>
        <taxon>Pseudomonadati</taxon>
        <taxon>Pseudomonadota</taxon>
        <taxon>Gammaproteobacteria</taxon>
        <taxon>Thiotrichales</taxon>
        <taxon>Piscirickettsiaceae</taxon>
        <taxon>Hydrogenovibrio</taxon>
    </lineage>
</organism>
<dbReference type="HOGENOM" id="CLU_000445_70_20_6"/>
<dbReference type="STRING" id="317025.Tcr_1931"/>
<dbReference type="Pfam" id="PF13426">
    <property type="entry name" value="PAS_9"/>
    <property type="match status" value="3"/>
</dbReference>
<keyword evidence="2" id="KW-0812">Transmembrane</keyword>
<dbReference type="InterPro" id="IPR052155">
    <property type="entry name" value="Biofilm_reg_signaling"/>
</dbReference>
<dbReference type="SUPFAM" id="SSF55785">
    <property type="entry name" value="PYP-like sensor domain (PAS domain)"/>
    <property type="match status" value="6"/>
</dbReference>
<dbReference type="FunFam" id="3.30.70.270:FF:000001">
    <property type="entry name" value="Diguanylate cyclase domain protein"/>
    <property type="match status" value="1"/>
</dbReference>
<dbReference type="Gene3D" id="3.30.70.270">
    <property type="match status" value="1"/>
</dbReference>
<protein>
    <submittedName>
        <fullName evidence="7">Diguanylate cyclase/phosphodiesterase with PAS/PAC sensor(S)</fullName>
    </submittedName>
</protein>
<dbReference type="Gene3D" id="3.30.450.20">
    <property type="entry name" value="PAS domain"/>
    <property type="match status" value="6"/>
</dbReference>
<evidence type="ECO:0000259" key="6">
    <source>
        <dbReference type="PROSITE" id="PS50887"/>
    </source>
</evidence>
<dbReference type="OrthoDB" id="9813913at2"/>
<dbReference type="InterPro" id="IPR000700">
    <property type="entry name" value="PAS-assoc_C"/>
</dbReference>
<dbReference type="PANTHER" id="PTHR44757:SF2">
    <property type="entry name" value="BIOFILM ARCHITECTURE MAINTENANCE PROTEIN MBAA"/>
    <property type="match status" value="1"/>
</dbReference>
<sequence>MIISLKKMLRSLLFLVALLGYTELVYAVPTFGEFFERQGAVMLIMDPVTGKIVRANRAAENFYGYSRDELKKMSIQDLNTLTPKQVSKELALAREEKRNYFIFHHRLAGGQTRQVAVHSIPYSFDNQSFLVSTIHELSSGSHQQQDLQHYQQNLEELLQLQETELKESQERQSLILVLAVFTQAILILFLFYDISRRKQLQAELKQVATTLTNIMDSSTEVAVIATDTEGVITEFNSGAEKLLGYSAQELVGKETPLKFHSEKEIQARAQRLSEALKRPVKGFQVFTEKLKEDSPQDHEWTYARKDGVLVPVSLIVTPILDENHQKVGYLGVAQDVTELRRSQQALIEARNQLEATLDTIPDLLFEVDKEGCILNFHTADIEKLYLKPEQFVGKRVNEVLPDSVGDVIFQAMAEALETGRSQGLEYSLAQNGKQSCYELSVSTKINQKNEVVSFLFLARDVTARVQQSKELVEKDERLELILSASKIGQWDWDIESNVMLWDERSCTMLGYPPEAFKMDYDKWASLLHPDDAYVMKRLKAHLEKGEAYSVEYRIRSGDDDWVWVESQGQTIESDAKGRPIRMVGIYMDITDRKRSEDLLVENEERLRTIFEILPIGITLTDREGQIVECNSASEVLLGIPREEHLARKYDAKEWTIYRADGTAMPSEEYAAVRSLTNQETIKNQVMKVCHSGDCTWLNVSATPLNHPNYGVVVTYIDISDKRQAEERLNLAASVFTHAREGIMITDKHARILDVNKGFTQITGYEREEVLGLNPNILNSGCQSKEFYNLMWKTLFEEGHWSGEIWNRNKNGTVYPQMITITAIKNSDGMTQNYLALFTDITSLKEQQRQLEHIAHYDALTQLPNRSLLADRLQQAIFASQRHNSLLAVLFIDLDGFKKVNDLHGHDAGDELLVELSKRMKNILREEDTLARIGGDEFIVVLVNLDAPSDCEMILRRLLESTSESVDIEGEVVSVSASIGVTFYPKDNVDADLLMRHADQAMYQAKQSGKNRYHYFDVQMDSMLQSQSAIQNEIQDALNKGEFELYYQPKVNLAQNIVIGVEALIRWNHPKKGLLVPIEFLPFIENHPFSVELDQWVMETALKQMSEWRAQSLEMSISVNVSAYFLQQKNFIQILERLLSQYSDLPKFSLEIEVLETTALENISNISDLVHICRDMGVNFALDDFGTGYSSLMYLRHLPARTIKIDKSFVRDMLVDMDDRAIIDGILKLASVFNREVIAEGVETVAHFEALLDMGCEQVQGYGIARPMPADQVSDWVLNWKGHDVFSAEQ</sequence>
<dbReference type="InterPro" id="IPR035919">
    <property type="entry name" value="EAL_sf"/>
</dbReference>
<dbReference type="SMART" id="SM00091">
    <property type="entry name" value="PAS"/>
    <property type="match status" value="6"/>
</dbReference>
<dbReference type="SMART" id="SM00267">
    <property type="entry name" value="GGDEF"/>
    <property type="match status" value="1"/>
</dbReference>
<dbReference type="Pfam" id="PF00563">
    <property type="entry name" value="EAL"/>
    <property type="match status" value="1"/>
</dbReference>
<accession>Q31EA2</accession>
<dbReference type="SMART" id="SM00086">
    <property type="entry name" value="PAC"/>
    <property type="match status" value="4"/>
</dbReference>
<feature type="domain" description="PAC" evidence="4">
    <location>
        <begin position="296"/>
        <end position="348"/>
    </location>
</feature>
<dbReference type="CDD" id="cd01948">
    <property type="entry name" value="EAL"/>
    <property type="match status" value="1"/>
</dbReference>
<dbReference type="NCBIfam" id="TIGR00229">
    <property type="entry name" value="sensory_box"/>
    <property type="match status" value="6"/>
</dbReference>
<dbReference type="InterPro" id="IPR013767">
    <property type="entry name" value="PAS_fold"/>
</dbReference>
<dbReference type="InterPro" id="IPR035965">
    <property type="entry name" value="PAS-like_dom_sf"/>
</dbReference>
<dbReference type="InterPro" id="IPR000160">
    <property type="entry name" value="GGDEF_dom"/>
</dbReference>
<evidence type="ECO:0000259" key="4">
    <source>
        <dbReference type="PROSITE" id="PS50113"/>
    </source>
</evidence>
<name>Q31EA2_HYDCU</name>
<dbReference type="EMBL" id="CP000109">
    <property type="protein sequence ID" value="ABB42521.1"/>
    <property type="molecule type" value="Genomic_DNA"/>
</dbReference>
<dbReference type="Pfam" id="PF00989">
    <property type="entry name" value="PAS"/>
    <property type="match status" value="1"/>
</dbReference>
<dbReference type="SUPFAM" id="SSF141868">
    <property type="entry name" value="EAL domain-like"/>
    <property type="match status" value="1"/>
</dbReference>
<dbReference type="Pfam" id="PF00990">
    <property type="entry name" value="GGDEF"/>
    <property type="match status" value="1"/>
</dbReference>
<feature type="domain" description="GGDEF" evidence="6">
    <location>
        <begin position="884"/>
        <end position="1017"/>
    </location>
</feature>
<dbReference type="PROSITE" id="PS50112">
    <property type="entry name" value="PAS"/>
    <property type="match status" value="5"/>
</dbReference>
<dbReference type="InterPro" id="IPR013655">
    <property type="entry name" value="PAS_fold_3"/>
</dbReference>
<dbReference type="InterPro" id="IPR029787">
    <property type="entry name" value="Nucleotide_cyclase"/>
</dbReference>
<dbReference type="InterPro" id="IPR000014">
    <property type="entry name" value="PAS"/>
</dbReference>
<proteinExistence type="predicted"/>
<evidence type="ECO:0000256" key="1">
    <source>
        <dbReference type="ARBA" id="ARBA00001946"/>
    </source>
</evidence>
<reference evidence="7" key="1">
    <citation type="submission" date="2006-07" db="EMBL/GenBank/DDBJ databases">
        <title>Complete sequence of Thiomicrospira crunogena XCL-2.</title>
        <authorList>
            <consortium name="US DOE Joint Genome Institute"/>
            <person name="Copeland A."/>
            <person name="Lucas S."/>
            <person name="Lapidus A."/>
            <person name="Barry K."/>
            <person name="Detter J.C."/>
            <person name="Glavina del Rio T."/>
            <person name="Hammon N."/>
            <person name="Israni S."/>
            <person name="Dalin E."/>
            <person name="Tice H."/>
            <person name="Pitluck S."/>
            <person name="Chain P."/>
            <person name="Malfatti S."/>
            <person name="Shin M."/>
            <person name="Vergez L."/>
            <person name="Schmutz J."/>
            <person name="Larimer F."/>
            <person name="Land M."/>
            <person name="Hauser L."/>
            <person name="Kyrpides N."/>
            <person name="Lykidis A."/>
            <person name="Scott K.M."/>
            <person name="Sievert S."/>
            <person name="Kerfeld C."/>
            <person name="Freyermuth S."/>
            <person name="Dobrinski K."/>
            <person name="Boller A."/>
            <person name="Fitzpatrick K."/>
            <person name="Thoma P."/>
            <person name="Moore J."/>
            <person name="Richardson P."/>
        </authorList>
    </citation>
    <scope>NUCLEOTIDE SEQUENCE</scope>
    <source>
        <strain evidence="7">XCL-2</strain>
    </source>
</reference>
<feature type="domain" description="PAS" evidence="3">
    <location>
        <begin position="724"/>
        <end position="771"/>
    </location>
</feature>
<dbReference type="InterPro" id="IPR013656">
    <property type="entry name" value="PAS_4"/>
</dbReference>
<dbReference type="KEGG" id="tcx:Tcr_1931"/>
<feature type="domain" description="PAS" evidence="3">
    <location>
        <begin position="602"/>
        <end position="647"/>
    </location>
</feature>
<dbReference type="InterPro" id="IPR043128">
    <property type="entry name" value="Rev_trsase/Diguanyl_cyclase"/>
</dbReference>
<keyword evidence="2" id="KW-1133">Transmembrane helix</keyword>
<feature type="domain" description="PAC" evidence="4">
    <location>
        <begin position="800"/>
        <end position="852"/>
    </location>
</feature>
<dbReference type="eggNOG" id="COG3829">
    <property type="taxonomic scope" value="Bacteria"/>
</dbReference>
<dbReference type="SUPFAM" id="SSF55073">
    <property type="entry name" value="Nucleotide cyclase"/>
    <property type="match status" value="1"/>
</dbReference>